<dbReference type="PANTHER" id="PTHR43179">
    <property type="entry name" value="RHAMNOSYLTRANSFERASE WBBL"/>
    <property type="match status" value="1"/>
</dbReference>
<comment type="caution">
    <text evidence="7">The sequence shown here is derived from an EMBL/GenBank/DDBJ whole genome shotgun (WGS) entry which is preliminary data.</text>
</comment>
<evidence type="ECO:0000256" key="4">
    <source>
        <dbReference type="ARBA" id="ARBA00022679"/>
    </source>
</evidence>
<feature type="domain" description="Galactofuranosyltransferase-2 C-terminal" evidence="6">
    <location>
        <begin position="458"/>
        <end position="646"/>
    </location>
</feature>
<evidence type="ECO:0000256" key="1">
    <source>
        <dbReference type="ARBA" id="ARBA00004776"/>
    </source>
</evidence>
<sequence>MTEAGFRTVHRVVLPQDGDTDVLPLYVDFNPVQRIVHLSRREKRKGVISQTSAVPQAAPQRADFIVGRRSMRLPGFHRVSFGTYFNAFPASYWRNHSKVETVRLLVDVDAEASVFVYRSSPRGAASRVATLHTDGAGTASVDLPLAGFLDGGWYWFDLSSHGHEVTLRSAEWAVPETTGSAPGTLSIGVTTFNRPDYAVRHMRTLAGDADLMARLDALYLVDQGTDRVRDQPDFEEAARGLGDVLRLTEQGNIGGSGGFARGMHETMVAGKSRYVLLLDDDVSIETEGIQRALDFADFASRPVIVGGHMFNLYERSVLHTYGEEVDRFRFFWQPAVNTKEAHDFSAGNLRTTPWMHRRVDVDYNGWWMCLIPTAVIRETGYALPAFIKWDDAEFGLRAQEHGFRTVTLPGAAVWHAPWSEKDDTIDWQAYYHQRNRWVVTLSHTPVPRGGRMPFESFALDVRHLLSMQYSAVDVRVRALEDVLSGPDHLHATIAERLGWVRARRKQFTDAQVRSDVESFPPVLRGGGVSLEHEPNLVAESLLRAAKAVVRQFLPVRKEAQERPELAIPASDARWWRLAELDSALVSSSDGTGASLYRRDPRTFRSLLMRSIAAHVRLMSQWPEMSQAYRDALPRVVGREAWEDTFAAVSPAPEER</sequence>
<keyword evidence="4 7" id="KW-0808">Transferase</keyword>
<evidence type="ECO:0000313" key="8">
    <source>
        <dbReference type="Proteomes" id="UP001422074"/>
    </source>
</evidence>
<dbReference type="Gene3D" id="3.90.550.60">
    <property type="match status" value="1"/>
</dbReference>
<comment type="pathway">
    <text evidence="1">Cell wall biogenesis; cell wall polysaccharide biosynthesis.</text>
</comment>
<protein>
    <submittedName>
        <fullName evidence="7">Glycosyltransferase</fullName>
        <ecNumber evidence="7">2.4.-.-</ecNumber>
    </submittedName>
</protein>
<dbReference type="InterPro" id="IPR029044">
    <property type="entry name" value="Nucleotide-diphossugar_trans"/>
</dbReference>
<evidence type="ECO:0000259" key="6">
    <source>
        <dbReference type="Pfam" id="PF19320"/>
    </source>
</evidence>
<dbReference type="SUPFAM" id="SSF53448">
    <property type="entry name" value="Nucleotide-diphospho-sugar transferases"/>
    <property type="match status" value="1"/>
</dbReference>
<accession>A0ABU9WWH9</accession>
<dbReference type="InterPro" id="IPR045699">
    <property type="entry name" value="GlfT2_C"/>
</dbReference>
<dbReference type="RefSeq" id="WP_345883047.1">
    <property type="nucleotide sequence ID" value="NZ_JBDFRB010000002.1"/>
</dbReference>
<dbReference type="EC" id="2.4.-.-" evidence="7"/>
<keyword evidence="3 7" id="KW-0328">Glycosyltransferase</keyword>
<evidence type="ECO:0000259" key="5">
    <source>
        <dbReference type="Pfam" id="PF17994"/>
    </source>
</evidence>
<dbReference type="Pfam" id="PF13641">
    <property type="entry name" value="Glyco_tranf_2_3"/>
    <property type="match status" value="1"/>
</dbReference>
<name>A0ABU9WWH9_9MICC</name>
<reference evidence="7 8" key="1">
    <citation type="submission" date="2024-05" db="EMBL/GenBank/DDBJ databases">
        <title>Sinomonas sp. nov., isolated from a waste landfill.</title>
        <authorList>
            <person name="Zhao Y."/>
        </authorList>
    </citation>
    <scope>NUCLEOTIDE SEQUENCE [LARGE SCALE GENOMIC DNA]</scope>
    <source>
        <strain evidence="7 8">CCTCC AB2014300</strain>
    </source>
</reference>
<organism evidence="7 8">
    <name type="scientific">Sinomonas halotolerans</name>
    <dbReference type="NCBI Taxonomy" id="1644133"/>
    <lineage>
        <taxon>Bacteria</taxon>
        <taxon>Bacillati</taxon>
        <taxon>Actinomycetota</taxon>
        <taxon>Actinomycetes</taxon>
        <taxon>Micrococcales</taxon>
        <taxon>Micrococcaceae</taxon>
        <taxon>Sinomonas</taxon>
    </lineage>
</organism>
<dbReference type="InterPro" id="IPR040492">
    <property type="entry name" value="GlfT2_N"/>
</dbReference>
<feature type="domain" description="Galactofuranosyltransferase GlfT2 N-terminal" evidence="5">
    <location>
        <begin position="60"/>
        <end position="175"/>
    </location>
</feature>
<dbReference type="GO" id="GO:0016757">
    <property type="term" value="F:glycosyltransferase activity"/>
    <property type="evidence" value="ECO:0007669"/>
    <property type="project" value="UniProtKB-KW"/>
</dbReference>
<keyword evidence="8" id="KW-1185">Reference proteome</keyword>
<dbReference type="Pfam" id="PF19320">
    <property type="entry name" value="GlfT2_domain3"/>
    <property type="match status" value="1"/>
</dbReference>
<evidence type="ECO:0000313" key="7">
    <source>
        <dbReference type="EMBL" id="MEN2743521.1"/>
    </source>
</evidence>
<dbReference type="Pfam" id="PF17994">
    <property type="entry name" value="Glft2_N"/>
    <property type="match status" value="1"/>
</dbReference>
<evidence type="ECO:0000256" key="3">
    <source>
        <dbReference type="ARBA" id="ARBA00022676"/>
    </source>
</evidence>
<dbReference type="PANTHER" id="PTHR43179:SF12">
    <property type="entry name" value="GALACTOFURANOSYLTRANSFERASE GLFT2"/>
    <property type="match status" value="1"/>
</dbReference>
<comment type="similarity">
    <text evidence="2">Belongs to the glycosyltransferase 2 family.</text>
</comment>
<evidence type="ECO:0000256" key="2">
    <source>
        <dbReference type="ARBA" id="ARBA00006739"/>
    </source>
</evidence>
<proteinExistence type="inferred from homology"/>
<gene>
    <name evidence="7" type="ORF">ABCQ75_03070</name>
</gene>
<dbReference type="Proteomes" id="UP001422074">
    <property type="component" value="Unassembled WGS sequence"/>
</dbReference>
<dbReference type="EMBL" id="JBDFRB010000002">
    <property type="protein sequence ID" value="MEN2743521.1"/>
    <property type="molecule type" value="Genomic_DNA"/>
</dbReference>